<keyword evidence="5" id="KW-1185">Reference proteome</keyword>
<keyword evidence="1" id="KW-0732">Signal</keyword>
<feature type="region of interest" description="Disordered" evidence="2">
    <location>
        <begin position="11"/>
        <end position="46"/>
    </location>
</feature>
<dbReference type="EC" id="3.4.24.-" evidence="4"/>
<dbReference type="PANTHER" id="PTHR21666">
    <property type="entry name" value="PEPTIDASE-RELATED"/>
    <property type="match status" value="1"/>
</dbReference>
<evidence type="ECO:0000256" key="1">
    <source>
        <dbReference type="ARBA" id="ARBA00022729"/>
    </source>
</evidence>
<organism evidence="4 5">
    <name type="scientific">Luethyella okanaganae</name>
    <dbReference type="NCBI Taxonomy" id="69372"/>
    <lineage>
        <taxon>Bacteria</taxon>
        <taxon>Bacillati</taxon>
        <taxon>Actinomycetota</taxon>
        <taxon>Actinomycetes</taxon>
        <taxon>Micrococcales</taxon>
        <taxon>Microbacteriaceae</taxon>
        <taxon>Luethyella</taxon>
    </lineage>
</organism>
<evidence type="ECO:0000256" key="2">
    <source>
        <dbReference type="SAM" id="MobiDB-lite"/>
    </source>
</evidence>
<protein>
    <submittedName>
        <fullName evidence="4">M23 family metallopeptidase</fullName>
        <ecNumber evidence="4">3.4.24.-</ecNumber>
    </submittedName>
</protein>
<evidence type="ECO:0000313" key="5">
    <source>
        <dbReference type="Proteomes" id="UP001596306"/>
    </source>
</evidence>
<dbReference type="SUPFAM" id="SSF51261">
    <property type="entry name" value="Duplicated hybrid motif"/>
    <property type="match status" value="1"/>
</dbReference>
<reference evidence="5" key="1">
    <citation type="journal article" date="2019" name="Int. J. Syst. Evol. Microbiol.">
        <title>The Global Catalogue of Microorganisms (GCM) 10K type strain sequencing project: providing services to taxonomists for standard genome sequencing and annotation.</title>
        <authorList>
            <consortium name="The Broad Institute Genomics Platform"/>
            <consortium name="The Broad Institute Genome Sequencing Center for Infectious Disease"/>
            <person name="Wu L."/>
            <person name="Ma J."/>
        </authorList>
    </citation>
    <scope>NUCLEOTIDE SEQUENCE [LARGE SCALE GENOMIC DNA]</scope>
    <source>
        <strain evidence="5">CCUG 43304</strain>
    </source>
</reference>
<dbReference type="Gene3D" id="2.70.70.10">
    <property type="entry name" value="Glucose Permease (Domain IIA)"/>
    <property type="match status" value="1"/>
</dbReference>
<dbReference type="PANTHER" id="PTHR21666:SF289">
    <property type="entry name" value="L-ALA--D-GLU ENDOPEPTIDASE"/>
    <property type="match status" value="1"/>
</dbReference>
<gene>
    <name evidence="4" type="ORF">ACFQB0_03920</name>
</gene>
<dbReference type="RefSeq" id="WP_386727818.1">
    <property type="nucleotide sequence ID" value="NZ_JBHSTP010000001.1"/>
</dbReference>
<evidence type="ECO:0000259" key="3">
    <source>
        <dbReference type="Pfam" id="PF01551"/>
    </source>
</evidence>
<feature type="domain" description="M23ase beta-sheet core" evidence="3">
    <location>
        <begin position="127"/>
        <end position="219"/>
    </location>
</feature>
<dbReference type="Pfam" id="PF01551">
    <property type="entry name" value="Peptidase_M23"/>
    <property type="match status" value="1"/>
</dbReference>
<dbReference type="GO" id="GO:0016787">
    <property type="term" value="F:hydrolase activity"/>
    <property type="evidence" value="ECO:0007669"/>
    <property type="project" value="UniProtKB-KW"/>
</dbReference>
<proteinExistence type="predicted"/>
<dbReference type="EMBL" id="JBHSTP010000001">
    <property type="protein sequence ID" value="MFC6355256.1"/>
    <property type="molecule type" value="Genomic_DNA"/>
</dbReference>
<comment type="caution">
    <text evidence="4">The sequence shown here is derived from an EMBL/GenBank/DDBJ whole genome shotgun (WGS) entry which is preliminary data.</text>
</comment>
<dbReference type="InterPro" id="IPR016047">
    <property type="entry name" value="M23ase_b-sheet_dom"/>
</dbReference>
<feature type="compositionally biased region" description="Pro residues" evidence="2">
    <location>
        <begin position="35"/>
        <end position="46"/>
    </location>
</feature>
<accession>A0ABW1VBA9</accession>
<dbReference type="Proteomes" id="UP001596306">
    <property type="component" value="Unassembled WGS sequence"/>
</dbReference>
<dbReference type="InterPro" id="IPR050570">
    <property type="entry name" value="Cell_wall_metabolism_enzyme"/>
</dbReference>
<name>A0ABW1VBA9_9MICO</name>
<sequence length="235" mass="24466">MRRTIKRLLLTTGGDRPKGLRPEWPPGRRSARRPTWPPALPPRPPSPAAVSAGLLMRGALALALTVLALTAAVNGPASAAEPFAPGDSGSPGETGARARAGTWLWPLAPPHPIVRPFEAPETLYSAGHRGIDLPATAGTAVFAPADGVVFFAGTVVDRPVLSLSHPGELLSSYEPLDASVREGERVVAGQQIGVVASGGHCADGCLHFGVRLRGRYVSPLLYLGGVPRAILLPMD</sequence>
<keyword evidence="4" id="KW-0378">Hydrolase</keyword>
<evidence type="ECO:0000313" key="4">
    <source>
        <dbReference type="EMBL" id="MFC6355256.1"/>
    </source>
</evidence>
<dbReference type="InterPro" id="IPR011055">
    <property type="entry name" value="Dup_hybrid_motif"/>
</dbReference>
<dbReference type="CDD" id="cd12797">
    <property type="entry name" value="M23_peptidase"/>
    <property type="match status" value="1"/>
</dbReference>